<name>A0A392LYC0_9FABA</name>
<keyword evidence="3" id="KW-1185">Reference proteome</keyword>
<proteinExistence type="predicted"/>
<evidence type="ECO:0000256" key="1">
    <source>
        <dbReference type="SAM" id="MobiDB-lite"/>
    </source>
</evidence>
<feature type="region of interest" description="Disordered" evidence="1">
    <location>
        <begin position="1"/>
        <end position="25"/>
    </location>
</feature>
<comment type="caution">
    <text evidence="2">The sequence shown here is derived from an EMBL/GenBank/DDBJ whole genome shotgun (WGS) entry which is preliminary data.</text>
</comment>
<dbReference type="Proteomes" id="UP000265520">
    <property type="component" value="Unassembled WGS sequence"/>
</dbReference>
<sequence>LKERSSVQPCSLQRAPSESQRTSVQPLFAAASLPTSRSERWQELPQLQNWQRVIANQQRTIRVAKDCSRSEPFRIQPCSLQRASQRVAANTGRNLLICYPA</sequence>
<gene>
    <name evidence="2" type="ORF">A2U01_0000734</name>
</gene>
<accession>A0A392LYC0</accession>
<dbReference type="AlphaFoldDB" id="A0A392LYC0"/>
<protein>
    <submittedName>
        <fullName evidence="2">Uncharacterized protein</fullName>
    </submittedName>
</protein>
<reference evidence="2 3" key="1">
    <citation type="journal article" date="2018" name="Front. Plant Sci.">
        <title>Red Clover (Trifolium pratense) and Zigzag Clover (T. medium) - A Picture of Genomic Similarities and Differences.</title>
        <authorList>
            <person name="Dluhosova J."/>
            <person name="Istvanek J."/>
            <person name="Nedelnik J."/>
            <person name="Repkova J."/>
        </authorList>
    </citation>
    <scope>NUCLEOTIDE SEQUENCE [LARGE SCALE GENOMIC DNA]</scope>
    <source>
        <strain evidence="3">cv. 10/8</strain>
        <tissue evidence="2">Leaf</tissue>
    </source>
</reference>
<evidence type="ECO:0000313" key="2">
    <source>
        <dbReference type="EMBL" id="MCH79972.1"/>
    </source>
</evidence>
<organism evidence="2 3">
    <name type="scientific">Trifolium medium</name>
    <dbReference type="NCBI Taxonomy" id="97028"/>
    <lineage>
        <taxon>Eukaryota</taxon>
        <taxon>Viridiplantae</taxon>
        <taxon>Streptophyta</taxon>
        <taxon>Embryophyta</taxon>
        <taxon>Tracheophyta</taxon>
        <taxon>Spermatophyta</taxon>
        <taxon>Magnoliopsida</taxon>
        <taxon>eudicotyledons</taxon>
        <taxon>Gunneridae</taxon>
        <taxon>Pentapetalae</taxon>
        <taxon>rosids</taxon>
        <taxon>fabids</taxon>
        <taxon>Fabales</taxon>
        <taxon>Fabaceae</taxon>
        <taxon>Papilionoideae</taxon>
        <taxon>50 kb inversion clade</taxon>
        <taxon>NPAAA clade</taxon>
        <taxon>Hologalegina</taxon>
        <taxon>IRL clade</taxon>
        <taxon>Trifolieae</taxon>
        <taxon>Trifolium</taxon>
    </lineage>
</organism>
<dbReference type="EMBL" id="LXQA010000547">
    <property type="protein sequence ID" value="MCH79972.1"/>
    <property type="molecule type" value="Genomic_DNA"/>
</dbReference>
<feature type="non-terminal residue" evidence="2">
    <location>
        <position position="1"/>
    </location>
</feature>
<evidence type="ECO:0000313" key="3">
    <source>
        <dbReference type="Proteomes" id="UP000265520"/>
    </source>
</evidence>